<protein>
    <submittedName>
        <fullName evidence="1">Uncharacterized protein</fullName>
    </submittedName>
</protein>
<reference evidence="1 2" key="1">
    <citation type="journal article" date="2021" name="Nat. Commun.">
        <title>Genetic determinants of endophytism in the Arabidopsis root mycobiome.</title>
        <authorList>
            <person name="Mesny F."/>
            <person name="Miyauchi S."/>
            <person name="Thiergart T."/>
            <person name="Pickel B."/>
            <person name="Atanasova L."/>
            <person name="Karlsson M."/>
            <person name="Huettel B."/>
            <person name="Barry K.W."/>
            <person name="Haridas S."/>
            <person name="Chen C."/>
            <person name="Bauer D."/>
            <person name="Andreopoulos W."/>
            <person name="Pangilinan J."/>
            <person name="LaButti K."/>
            <person name="Riley R."/>
            <person name="Lipzen A."/>
            <person name="Clum A."/>
            <person name="Drula E."/>
            <person name="Henrissat B."/>
            <person name="Kohler A."/>
            <person name="Grigoriev I.V."/>
            <person name="Martin F.M."/>
            <person name="Hacquard S."/>
        </authorList>
    </citation>
    <scope>NUCLEOTIDE SEQUENCE [LARGE SCALE GENOMIC DNA]</scope>
    <source>
        <strain evidence="1 2">MPI-SDFR-AT-0079</strain>
    </source>
</reference>
<keyword evidence="2" id="KW-1185">Reference proteome</keyword>
<sequence>MKSFAVILALVASTALGAALPSAAEPQPHDLKLVLDKDEFGEPVWRLLDENIPAHVAQRRRGLDAADTSAPQPHDSGLLTKRAAECHNSNRAYTDDCRTLANSIQYSNSPVPNSPRHIAYATCYISWSKVFQGEQSRFWAGAYDTIYDCNGGNPGDTHNSVSGVIRGYLPNGAAQCLSNRATGCS</sequence>
<dbReference type="Proteomes" id="UP000724584">
    <property type="component" value="Unassembled WGS sequence"/>
</dbReference>
<name>A0ACB7PAK7_9PEZI</name>
<comment type="caution">
    <text evidence="1">The sequence shown here is derived from an EMBL/GenBank/DDBJ whole genome shotgun (WGS) entry which is preliminary data.</text>
</comment>
<organism evidence="1 2">
    <name type="scientific">Chaetomium tenue</name>
    <dbReference type="NCBI Taxonomy" id="1854479"/>
    <lineage>
        <taxon>Eukaryota</taxon>
        <taxon>Fungi</taxon>
        <taxon>Dikarya</taxon>
        <taxon>Ascomycota</taxon>
        <taxon>Pezizomycotina</taxon>
        <taxon>Sordariomycetes</taxon>
        <taxon>Sordariomycetidae</taxon>
        <taxon>Sordariales</taxon>
        <taxon>Chaetomiaceae</taxon>
        <taxon>Chaetomium</taxon>
    </lineage>
</organism>
<accession>A0ACB7PAK7</accession>
<evidence type="ECO:0000313" key="2">
    <source>
        <dbReference type="Proteomes" id="UP000724584"/>
    </source>
</evidence>
<proteinExistence type="predicted"/>
<evidence type="ECO:0000313" key="1">
    <source>
        <dbReference type="EMBL" id="KAH6632489.1"/>
    </source>
</evidence>
<dbReference type="EMBL" id="JAGIZQ010000004">
    <property type="protein sequence ID" value="KAH6632489.1"/>
    <property type="molecule type" value="Genomic_DNA"/>
</dbReference>
<gene>
    <name evidence="1" type="ORF">F5144DRAFT_612925</name>
</gene>